<evidence type="ECO:0000256" key="1">
    <source>
        <dbReference type="SAM" id="Phobius"/>
    </source>
</evidence>
<accession>A0AAU9CVP1</accession>
<evidence type="ECO:0000313" key="4">
    <source>
        <dbReference type="Proteomes" id="UP001348817"/>
    </source>
</evidence>
<gene>
    <name evidence="3" type="ORF">FUAX_35340</name>
</gene>
<reference evidence="3 4" key="1">
    <citation type="submission" date="2021-12" db="EMBL/GenBank/DDBJ databases">
        <title>Genome sequencing of bacteria with rrn-lacking chromosome and rrn-plasmid.</title>
        <authorList>
            <person name="Anda M."/>
            <person name="Iwasaki W."/>
        </authorList>
    </citation>
    <scope>NUCLEOTIDE SEQUENCE [LARGE SCALE GENOMIC DNA]</scope>
    <source>
        <strain evidence="3 4">DSM 100852</strain>
    </source>
</reference>
<dbReference type="EMBL" id="AP025314">
    <property type="protein sequence ID" value="BDD11102.1"/>
    <property type="molecule type" value="Genomic_DNA"/>
</dbReference>
<sequence>MAVEILVPLGLFGLIFGIVYLSITSRNRERLALIEKGVSAEIFSSNKNKHFEALKFGMVSIGIGLGLFAGKLTGGGDEYPMPYFIGALVMGGLALVLYYFIVRKVQGSQED</sequence>
<dbReference type="KEGG" id="fax:FUAX_35340"/>
<dbReference type="RefSeq" id="WP_338392619.1">
    <property type="nucleotide sequence ID" value="NZ_AP025314.1"/>
</dbReference>
<evidence type="ECO:0000259" key="2">
    <source>
        <dbReference type="Pfam" id="PF19762"/>
    </source>
</evidence>
<feature type="transmembrane region" description="Helical" evidence="1">
    <location>
        <begin position="6"/>
        <end position="23"/>
    </location>
</feature>
<dbReference type="AlphaFoldDB" id="A0AAU9CVP1"/>
<keyword evidence="1" id="KW-0812">Transmembrane</keyword>
<keyword evidence="4" id="KW-1185">Reference proteome</keyword>
<dbReference type="Pfam" id="PF19762">
    <property type="entry name" value="DUF6249"/>
    <property type="match status" value="1"/>
</dbReference>
<dbReference type="InterPro" id="IPR046216">
    <property type="entry name" value="DUF6249"/>
</dbReference>
<name>A0AAU9CVP1_9BACT</name>
<feature type="transmembrane region" description="Helical" evidence="1">
    <location>
        <begin position="82"/>
        <end position="101"/>
    </location>
</feature>
<feature type="domain" description="DUF6249" evidence="2">
    <location>
        <begin position="5"/>
        <end position="102"/>
    </location>
</feature>
<keyword evidence="1" id="KW-0472">Membrane</keyword>
<dbReference type="Proteomes" id="UP001348817">
    <property type="component" value="Chromosome"/>
</dbReference>
<feature type="transmembrane region" description="Helical" evidence="1">
    <location>
        <begin position="53"/>
        <end position="70"/>
    </location>
</feature>
<organism evidence="3 4">
    <name type="scientific">Fulvitalea axinellae</name>
    <dbReference type="NCBI Taxonomy" id="1182444"/>
    <lineage>
        <taxon>Bacteria</taxon>
        <taxon>Pseudomonadati</taxon>
        <taxon>Bacteroidota</taxon>
        <taxon>Cytophagia</taxon>
        <taxon>Cytophagales</taxon>
        <taxon>Persicobacteraceae</taxon>
        <taxon>Fulvitalea</taxon>
    </lineage>
</organism>
<evidence type="ECO:0000313" key="3">
    <source>
        <dbReference type="EMBL" id="BDD11102.1"/>
    </source>
</evidence>
<protein>
    <recommendedName>
        <fullName evidence="2">DUF6249 domain-containing protein</fullName>
    </recommendedName>
</protein>
<keyword evidence="1" id="KW-1133">Transmembrane helix</keyword>
<proteinExistence type="predicted"/>